<proteinExistence type="predicted"/>
<gene>
    <name evidence="1" type="ORF">CLF_106543</name>
</gene>
<sequence length="132" mass="15234">MEPTEHLSKTNQPIRGRGVHCLLTCQFASATGSVLTRDERRWFCECRDGFAGDRCSLLESRHFFQRAGIKMAERVSEISTFLVPICSFPQLYAWEISDQLLYMNRDLNSCYFGAQTIRIKVRTPLYGPFRVS</sequence>
<name>G7YQ08_CLOSI</name>
<protein>
    <submittedName>
        <fullName evidence="1">Transportin-3</fullName>
    </submittedName>
</protein>
<dbReference type="Proteomes" id="UP000008909">
    <property type="component" value="Unassembled WGS sequence"/>
</dbReference>
<reference key="2">
    <citation type="submission" date="2011-10" db="EMBL/GenBank/DDBJ databases">
        <title>The genome and transcriptome sequence of Clonorchis sinensis provide insights into the carcinogenic liver fluke.</title>
        <authorList>
            <person name="Wang X."/>
            <person name="Huang Y."/>
            <person name="Chen W."/>
            <person name="Liu H."/>
            <person name="Guo L."/>
            <person name="Chen Y."/>
            <person name="Luo F."/>
            <person name="Zhou W."/>
            <person name="Sun J."/>
            <person name="Mao Q."/>
            <person name="Liang P."/>
            <person name="Zhou C."/>
            <person name="Tian Y."/>
            <person name="Men J."/>
            <person name="Lv X."/>
            <person name="Huang L."/>
            <person name="Zhou J."/>
            <person name="Hu Y."/>
            <person name="Li R."/>
            <person name="Zhang F."/>
            <person name="Lei H."/>
            <person name="Li X."/>
            <person name="Hu X."/>
            <person name="Liang C."/>
            <person name="Xu J."/>
            <person name="Wu Z."/>
            <person name="Yu X."/>
        </authorList>
    </citation>
    <scope>NUCLEOTIDE SEQUENCE</scope>
    <source>
        <strain>Henan</strain>
    </source>
</reference>
<reference evidence="1" key="1">
    <citation type="journal article" date="2011" name="Genome Biol.">
        <title>The draft genome of the carcinogenic human liver fluke Clonorchis sinensis.</title>
        <authorList>
            <person name="Wang X."/>
            <person name="Chen W."/>
            <person name="Huang Y."/>
            <person name="Sun J."/>
            <person name="Men J."/>
            <person name="Liu H."/>
            <person name="Luo F."/>
            <person name="Guo L."/>
            <person name="Lv X."/>
            <person name="Deng C."/>
            <person name="Zhou C."/>
            <person name="Fan Y."/>
            <person name="Li X."/>
            <person name="Huang L."/>
            <person name="Hu Y."/>
            <person name="Liang C."/>
            <person name="Hu X."/>
            <person name="Xu J."/>
            <person name="Yu X."/>
        </authorList>
    </citation>
    <scope>NUCLEOTIDE SEQUENCE [LARGE SCALE GENOMIC DNA]</scope>
    <source>
        <strain evidence="1">Henan</strain>
    </source>
</reference>
<evidence type="ECO:0000313" key="2">
    <source>
        <dbReference type="Proteomes" id="UP000008909"/>
    </source>
</evidence>
<dbReference type="Gene3D" id="1.25.10.10">
    <property type="entry name" value="Leucine-rich Repeat Variant"/>
    <property type="match status" value="1"/>
</dbReference>
<organism evidence="1 2">
    <name type="scientific">Clonorchis sinensis</name>
    <name type="common">Chinese liver fluke</name>
    <dbReference type="NCBI Taxonomy" id="79923"/>
    <lineage>
        <taxon>Eukaryota</taxon>
        <taxon>Metazoa</taxon>
        <taxon>Spiralia</taxon>
        <taxon>Lophotrochozoa</taxon>
        <taxon>Platyhelminthes</taxon>
        <taxon>Trematoda</taxon>
        <taxon>Digenea</taxon>
        <taxon>Opisthorchiida</taxon>
        <taxon>Opisthorchiata</taxon>
        <taxon>Opisthorchiidae</taxon>
        <taxon>Clonorchis</taxon>
    </lineage>
</organism>
<dbReference type="InterPro" id="IPR011989">
    <property type="entry name" value="ARM-like"/>
</dbReference>
<evidence type="ECO:0000313" key="1">
    <source>
        <dbReference type="EMBL" id="GAA55040.1"/>
    </source>
</evidence>
<dbReference type="EMBL" id="DF143955">
    <property type="protein sequence ID" value="GAA55040.1"/>
    <property type="molecule type" value="Genomic_DNA"/>
</dbReference>
<keyword evidence="2" id="KW-1185">Reference proteome</keyword>
<dbReference type="AlphaFoldDB" id="G7YQ08"/>
<accession>G7YQ08</accession>